<dbReference type="Proteomes" id="UP000029227">
    <property type="component" value="Unassembled WGS sequence"/>
</dbReference>
<proteinExistence type="predicted"/>
<evidence type="ECO:0000256" key="1">
    <source>
        <dbReference type="SAM" id="Phobius"/>
    </source>
</evidence>
<evidence type="ECO:0000313" key="2">
    <source>
        <dbReference type="EMBL" id="GAL07676.1"/>
    </source>
</evidence>
<keyword evidence="1" id="KW-0812">Transmembrane</keyword>
<dbReference type="EMBL" id="BBMN01000018">
    <property type="protein sequence ID" value="GAL07676.1"/>
    <property type="molecule type" value="Genomic_DNA"/>
</dbReference>
<keyword evidence="1" id="KW-0472">Membrane</keyword>
<sequence>MTAQEKKAVEMFTGMTPAEDTVTRVFGVFNVKTYPADNGAATSRVIIKLQGQPVYMSQTALLFVQGVSNEVEVVTLGNTVVVLSVNNRYSLVDELLGSEDDDFQRRVKKQKEKIVNVENIASDAAVFEKVKQVNTPTIHEEERREAAGKEALFLQWLSVGGLAITVTLVCVWLICVTGLTFPSPWLLIAVIAMLVVSVHGLVASHHHGKAKYMVIRYRGKIHAMESVEGNTIVTVTEATPDGSDLTFYCQARRRKICSAEKR</sequence>
<keyword evidence="1" id="KW-1133">Transmembrane helix</keyword>
<organism evidence="2 3">
    <name type="scientific">Photobacterium aphoticum</name>
    <dbReference type="NCBI Taxonomy" id="754436"/>
    <lineage>
        <taxon>Bacteria</taxon>
        <taxon>Pseudomonadati</taxon>
        <taxon>Pseudomonadota</taxon>
        <taxon>Gammaproteobacteria</taxon>
        <taxon>Vibrionales</taxon>
        <taxon>Vibrionaceae</taxon>
        <taxon>Photobacterium</taxon>
    </lineage>
</organism>
<feature type="transmembrane region" description="Helical" evidence="1">
    <location>
        <begin position="185"/>
        <end position="203"/>
    </location>
</feature>
<dbReference type="AlphaFoldDB" id="A0A090QXR2"/>
<reference evidence="2 3" key="1">
    <citation type="journal article" date="2014" name="Genome Announc.">
        <title>Draft Genome Sequences of Two Vibrionaceae Species, Vibrio ponticus C121 and Photobacterium aphoticum C119, Isolated as Coral Reef Microbiota.</title>
        <authorList>
            <person name="Al-saari N."/>
            <person name="Meirelles P.M."/>
            <person name="Mino S."/>
            <person name="Suda W."/>
            <person name="Oshima K."/>
            <person name="Hattori M."/>
            <person name="Ohkuma M."/>
            <person name="Thompson F.L."/>
            <person name="Gomez-Gil B."/>
            <person name="Sawabe T."/>
            <person name="Sawabe T."/>
        </authorList>
    </citation>
    <scope>NUCLEOTIDE SEQUENCE [LARGE SCALE GENOMIC DNA]</scope>
    <source>
        <strain evidence="2 3">JCM 19237</strain>
    </source>
</reference>
<name>A0A090QXR2_9GAMM</name>
<gene>
    <name evidence="2" type="ORF">JCM19237_914</name>
</gene>
<protein>
    <submittedName>
        <fullName evidence="2">Uncharacterized protein</fullName>
    </submittedName>
</protein>
<comment type="caution">
    <text evidence="2">The sequence shown here is derived from an EMBL/GenBank/DDBJ whole genome shotgun (WGS) entry which is preliminary data.</text>
</comment>
<dbReference type="STRING" id="754436.JCM19237_914"/>
<evidence type="ECO:0000313" key="3">
    <source>
        <dbReference type="Proteomes" id="UP000029227"/>
    </source>
</evidence>
<feature type="transmembrane region" description="Helical" evidence="1">
    <location>
        <begin position="153"/>
        <end position="179"/>
    </location>
</feature>
<accession>A0A090QXR2</accession>